<gene>
    <name evidence="1" type="ORF">PIB30_095510</name>
</gene>
<accession>A0ABU6TVF3</accession>
<feature type="non-terminal residue" evidence="1">
    <location>
        <position position="1"/>
    </location>
</feature>
<dbReference type="EMBL" id="JASCZI010092811">
    <property type="protein sequence ID" value="MED6152805.1"/>
    <property type="molecule type" value="Genomic_DNA"/>
</dbReference>
<comment type="caution">
    <text evidence="1">The sequence shown here is derived from an EMBL/GenBank/DDBJ whole genome shotgun (WGS) entry which is preliminary data.</text>
</comment>
<proteinExistence type="predicted"/>
<name>A0ABU6TVF3_9FABA</name>
<protein>
    <submittedName>
        <fullName evidence="1">Uncharacterized protein</fullName>
    </submittedName>
</protein>
<dbReference type="Proteomes" id="UP001341840">
    <property type="component" value="Unassembled WGS sequence"/>
</dbReference>
<evidence type="ECO:0000313" key="2">
    <source>
        <dbReference type="Proteomes" id="UP001341840"/>
    </source>
</evidence>
<sequence length="55" mass="6344">IASISVEGKLNFQVHQAHLYTLKQAYAWRPSKLKAKYEDPRIGMDGVEVHAYAWK</sequence>
<reference evidence="1 2" key="1">
    <citation type="journal article" date="2023" name="Plants (Basel)">
        <title>Bridging the Gap: Combining Genomics and Transcriptomics Approaches to Understand Stylosanthes scabra, an Orphan Legume from the Brazilian Caatinga.</title>
        <authorList>
            <person name="Ferreira-Neto J.R.C."/>
            <person name="da Silva M.D."/>
            <person name="Binneck E."/>
            <person name="de Melo N.F."/>
            <person name="da Silva R.H."/>
            <person name="de Melo A.L.T.M."/>
            <person name="Pandolfi V."/>
            <person name="Bustamante F.O."/>
            <person name="Brasileiro-Vidal A.C."/>
            <person name="Benko-Iseppon A.M."/>
        </authorList>
    </citation>
    <scope>NUCLEOTIDE SEQUENCE [LARGE SCALE GENOMIC DNA]</scope>
    <source>
        <tissue evidence="1">Leaves</tissue>
    </source>
</reference>
<organism evidence="1 2">
    <name type="scientific">Stylosanthes scabra</name>
    <dbReference type="NCBI Taxonomy" id="79078"/>
    <lineage>
        <taxon>Eukaryota</taxon>
        <taxon>Viridiplantae</taxon>
        <taxon>Streptophyta</taxon>
        <taxon>Embryophyta</taxon>
        <taxon>Tracheophyta</taxon>
        <taxon>Spermatophyta</taxon>
        <taxon>Magnoliopsida</taxon>
        <taxon>eudicotyledons</taxon>
        <taxon>Gunneridae</taxon>
        <taxon>Pentapetalae</taxon>
        <taxon>rosids</taxon>
        <taxon>fabids</taxon>
        <taxon>Fabales</taxon>
        <taxon>Fabaceae</taxon>
        <taxon>Papilionoideae</taxon>
        <taxon>50 kb inversion clade</taxon>
        <taxon>dalbergioids sensu lato</taxon>
        <taxon>Dalbergieae</taxon>
        <taxon>Pterocarpus clade</taxon>
        <taxon>Stylosanthes</taxon>
    </lineage>
</organism>
<evidence type="ECO:0000313" key="1">
    <source>
        <dbReference type="EMBL" id="MED6152805.1"/>
    </source>
</evidence>
<keyword evidence="2" id="KW-1185">Reference proteome</keyword>